<dbReference type="Pfam" id="PF13622">
    <property type="entry name" value="4HBT_3"/>
    <property type="match status" value="1"/>
</dbReference>
<evidence type="ECO:0000313" key="4">
    <source>
        <dbReference type="Proteomes" id="UP000604475"/>
    </source>
</evidence>
<dbReference type="EMBL" id="JAEACQ010000160">
    <property type="protein sequence ID" value="MBL7627403.1"/>
    <property type="molecule type" value="Genomic_DNA"/>
</dbReference>
<reference evidence="3" key="1">
    <citation type="submission" date="2020-12" db="EMBL/GenBank/DDBJ databases">
        <title>Genomic characterization of non-nitrogen-fixing Frankia strains.</title>
        <authorList>
            <person name="Carlos-Shanley C."/>
            <person name="Guerra T."/>
            <person name="Hahn D."/>
        </authorList>
    </citation>
    <scope>NUCLEOTIDE SEQUENCE</scope>
    <source>
        <strain evidence="3">CN6</strain>
    </source>
</reference>
<dbReference type="Proteomes" id="UP000604475">
    <property type="component" value="Unassembled WGS sequence"/>
</dbReference>
<proteinExistence type="predicted"/>
<evidence type="ECO:0000313" key="3">
    <source>
        <dbReference type="EMBL" id="MBL7627403.1"/>
    </source>
</evidence>
<dbReference type="SUPFAM" id="SSF54637">
    <property type="entry name" value="Thioesterase/thiol ester dehydrase-isomerase"/>
    <property type="match status" value="2"/>
</dbReference>
<dbReference type="Gene3D" id="2.40.160.210">
    <property type="entry name" value="Acyl-CoA thioesterase, double hotdog domain"/>
    <property type="match status" value="1"/>
</dbReference>
<sequence length="319" mass="33350">MTELVVVAGAVDSAGRAGGDRLVGTAETADTVARELMGLRIDPGSGRGELVAVPHLLNAVGGLWGGAGLAVALALGAQVLERPPLRASVQYISPIRAGERLELRVEPGHHGRQLSQAVVRGTVEGRLALVATGTFGEQAGDGRSGDAVSIPDGPADRQLVAPPAGVPAPEQCPERTVPADPPGAAPGMRGCFEERWARPMPPELTGSPSDGRSVLWLRPRAHLPMSAVLLALLADFAPAAISVARGVHTYGASLDNSIRVVDVPTDQAGNEQIRWVLLDVRVEALVRGVAQLHTRMFDEDGRLLATAGQSMIESRPPWL</sequence>
<name>A0A937UMU0_9ACTN</name>
<organism evidence="3 4">
    <name type="scientific">Frankia nepalensis</name>
    <dbReference type="NCBI Taxonomy" id="1836974"/>
    <lineage>
        <taxon>Bacteria</taxon>
        <taxon>Bacillati</taxon>
        <taxon>Actinomycetota</taxon>
        <taxon>Actinomycetes</taxon>
        <taxon>Frankiales</taxon>
        <taxon>Frankiaceae</taxon>
        <taxon>Frankia</taxon>
    </lineage>
</organism>
<dbReference type="InterPro" id="IPR049449">
    <property type="entry name" value="TesB_ACOT8-like_N"/>
</dbReference>
<feature type="domain" description="Acyl-CoA thioesterase-like N-terminal HotDog" evidence="1">
    <location>
        <begin position="58"/>
        <end position="136"/>
    </location>
</feature>
<comment type="caution">
    <text evidence="3">The sequence shown here is derived from an EMBL/GenBank/DDBJ whole genome shotgun (WGS) entry which is preliminary data.</text>
</comment>
<evidence type="ECO:0000259" key="1">
    <source>
        <dbReference type="Pfam" id="PF13622"/>
    </source>
</evidence>
<dbReference type="InterPro" id="IPR029069">
    <property type="entry name" value="HotDog_dom_sf"/>
</dbReference>
<feature type="domain" description="Acyl-CoA thioesterase-like C-terminal" evidence="2">
    <location>
        <begin position="169"/>
        <end position="311"/>
    </location>
</feature>
<dbReference type="RefSeq" id="WP_203002302.1">
    <property type="nucleotide sequence ID" value="NZ_JADWYU010000099.1"/>
</dbReference>
<dbReference type="InterPro" id="IPR042171">
    <property type="entry name" value="Acyl-CoA_hotdog"/>
</dbReference>
<dbReference type="AlphaFoldDB" id="A0A937UMU0"/>
<keyword evidence="4" id="KW-1185">Reference proteome</keyword>
<accession>A0A937UMU0</accession>
<dbReference type="Pfam" id="PF20789">
    <property type="entry name" value="4HBT_3C"/>
    <property type="match status" value="1"/>
</dbReference>
<dbReference type="InterPro" id="IPR049450">
    <property type="entry name" value="ACOT8-like_C"/>
</dbReference>
<protein>
    <submittedName>
        <fullName evidence="3">Thioesterase family protein</fullName>
    </submittedName>
</protein>
<gene>
    <name evidence="3" type="ORF">I7412_09515</name>
</gene>
<evidence type="ECO:0000259" key="2">
    <source>
        <dbReference type="Pfam" id="PF20789"/>
    </source>
</evidence>